<dbReference type="InterPro" id="IPR037185">
    <property type="entry name" value="EmrE-like"/>
</dbReference>
<dbReference type="STRING" id="1618336.US94_C0006G0007"/>
<feature type="transmembrane region" description="Helical" evidence="1">
    <location>
        <begin position="92"/>
        <end position="113"/>
    </location>
</feature>
<evidence type="ECO:0000256" key="1">
    <source>
        <dbReference type="SAM" id="Phobius"/>
    </source>
</evidence>
<sequence length="141" mass="14824">MNPIYLAILAAVSFGLWTVFHKVAAPHINQIFGAIIVSAVAVVVGLIVLIPRFKSIDLIQDWRGIVFVILAGITAFCIDFFALSAYGKGLPVSIGGPIIIGGSMALATVIGFFMGESVSFLKIIALMLIIGGSSILAYLGK</sequence>
<feature type="domain" description="EamA" evidence="2">
    <location>
        <begin position="4"/>
        <end position="136"/>
    </location>
</feature>
<keyword evidence="1" id="KW-0472">Membrane</keyword>
<evidence type="ECO:0000313" key="4">
    <source>
        <dbReference type="Proteomes" id="UP000034498"/>
    </source>
</evidence>
<keyword evidence="1" id="KW-0812">Transmembrane</keyword>
<feature type="transmembrane region" description="Helical" evidence="1">
    <location>
        <begin position="120"/>
        <end position="139"/>
    </location>
</feature>
<name>A0A0G0K6B4_9BACT</name>
<evidence type="ECO:0000313" key="3">
    <source>
        <dbReference type="EMBL" id="KKQ74372.1"/>
    </source>
</evidence>
<dbReference type="Pfam" id="PF00892">
    <property type="entry name" value="EamA"/>
    <property type="match status" value="1"/>
</dbReference>
<evidence type="ECO:0000259" key="2">
    <source>
        <dbReference type="Pfam" id="PF00892"/>
    </source>
</evidence>
<feature type="transmembrane region" description="Helical" evidence="1">
    <location>
        <begin position="65"/>
        <end position="86"/>
    </location>
</feature>
<dbReference type="AlphaFoldDB" id="A0A0G0K6B4"/>
<protein>
    <recommendedName>
        <fullName evidence="2">EamA domain-containing protein</fullName>
    </recommendedName>
</protein>
<dbReference type="SUPFAM" id="SSF103481">
    <property type="entry name" value="Multidrug resistance efflux transporter EmrE"/>
    <property type="match status" value="1"/>
</dbReference>
<feature type="transmembrane region" description="Helical" evidence="1">
    <location>
        <begin position="32"/>
        <end position="53"/>
    </location>
</feature>
<dbReference type="GO" id="GO:0016020">
    <property type="term" value="C:membrane"/>
    <property type="evidence" value="ECO:0007669"/>
    <property type="project" value="InterPro"/>
</dbReference>
<reference evidence="3 4" key="1">
    <citation type="journal article" date="2015" name="Nature">
        <title>rRNA introns, odd ribosomes, and small enigmatic genomes across a large radiation of phyla.</title>
        <authorList>
            <person name="Brown C.T."/>
            <person name="Hug L.A."/>
            <person name="Thomas B.C."/>
            <person name="Sharon I."/>
            <person name="Castelle C.J."/>
            <person name="Singh A."/>
            <person name="Wilkins M.J."/>
            <person name="Williams K.H."/>
            <person name="Banfield J.F."/>
        </authorList>
    </citation>
    <scope>NUCLEOTIDE SEQUENCE [LARGE SCALE GENOMIC DNA]</scope>
</reference>
<dbReference type="EMBL" id="LBUX01000006">
    <property type="protein sequence ID" value="KKQ74372.1"/>
    <property type="molecule type" value="Genomic_DNA"/>
</dbReference>
<keyword evidence="1" id="KW-1133">Transmembrane helix</keyword>
<comment type="caution">
    <text evidence="3">The sequence shown here is derived from an EMBL/GenBank/DDBJ whole genome shotgun (WGS) entry which is preliminary data.</text>
</comment>
<proteinExistence type="predicted"/>
<gene>
    <name evidence="3" type="ORF">US94_C0006G0007</name>
</gene>
<dbReference type="InterPro" id="IPR000620">
    <property type="entry name" value="EamA_dom"/>
</dbReference>
<accession>A0A0G0K6B4</accession>
<dbReference type="Proteomes" id="UP000034498">
    <property type="component" value="Unassembled WGS sequence"/>
</dbReference>
<organism evidence="3 4">
    <name type="scientific">Berkelbacteria bacterium GW2011_GWB1_38_5</name>
    <dbReference type="NCBI Taxonomy" id="1618336"/>
    <lineage>
        <taxon>Bacteria</taxon>
        <taxon>Candidatus Berkelbacteria</taxon>
    </lineage>
</organism>